<dbReference type="Pfam" id="PF23726">
    <property type="entry name" value="Beta-prop_RSE1_2nd"/>
    <property type="match status" value="1"/>
</dbReference>
<dbReference type="GO" id="GO:0003676">
    <property type="term" value="F:nucleic acid binding"/>
    <property type="evidence" value="ECO:0007669"/>
    <property type="project" value="InterPro"/>
</dbReference>
<feature type="domain" description="RSE1/DDB1/CPSF1 first beta-propeller" evidence="5">
    <location>
        <begin position="90"/>
        <end position="449"/>
    </location>
</feature>
<sequence>MQAYTELAAPSAVTHSLSLPLTSATANNLVVAKGSLLQIFATRSISAELDPHAQRDETSKAEAQFDHRANDDDGLESSFLGGDTMLVRTDPSTNTKLVLVAELPLAGTVIGLARIKLQKTASGGEILLLAYKAAKMSLIEWDPRKGSLETTSIHYYEKDDLMGAPWELSLGEHVNYLEADPGSRCAALKFGSRNLAILPFTQAEEDLEMDDWDEDLDGPRPTKEPTGNVNGDAAYTPSFVLRLPLLDPTLLHPVHLAFLHEYREPTFGILSSTEAQASALGLKDNLSYKVFTLDLKQRASTTILSVTGLPRDLYKVVALAAPIGGALLVGCNELIHIDQSGKPNGVAVNGMAKQVTSFSLADQSDLNWRLEGCAIEQLAIENGELLLVLNDGRLAIISFKIDGRTVSGITVKSVSLENGGNLVKSQVSCVSKLGKNSFFLGSESNDAIVLGWLRKQGQEKRKKSRFLDPGLGLDADDLDWDDEEEDDLYADDTEAAKPAQDANGTTRLGEVTFRVQDTLLSIAPILDFTCGRSLSPPTGDDASLAEGVVAELQLACAVGRGKAGSIAILNRQIQPKIIGRFEFPEARGFWTMCVKKPVPKALGATAAVGGDYDTPGHYDKFMIVSKVDLDGYETSDVYALTAAGFETLKETEFEPAAGFTVEAGTMGKQMRIIQVLKSEVRCYDGDLGLAQILPMLDEETGAEPRVTSASISDQHLLLIRDDGSVFIAQMDSNNELEEIEKVDGALQSTKWASGCLYNDTLGVFQLPLGDKAADVEDSIMMFLLSSSGALHIYALSDLSKPVFMAESFTCIPPILSAGYTARRGANRESIAEILVADLGDAVSQSPYLIVRHSTDDLTLYDPKTANAVLARGPEDTPQDETAEPPRFVPLRRCTNVNGYSTVFLPGPSPSFVLKSSKSVPKVVGLQGLGVRGMSTFHTEGCDRGFIYADSEGIARVTQLPEATNFTELGVSVKKIPLDIDVGKISYHHPTGTYIAGCSAMEPFELPRDDDYHKEWTKEALSFPPTMPRGVLKLINPVTWTVIHSLELEPCESIESMRTLQLEVSEETRERRMLVAVGSALSKGEDLPTRGRVQVFDIVTVIPEPGKPETNRRLKLVAKEDIPRGGVTALSEVGTQGLMLVAQGQKCMVRGLKEDGSLLPVAFLDMNCHVASVRELPGTGLCLLADAFKGLWFAGYTEEPYTFQVLGKSGGRLPLLVADFLPDGEDLSMVAVDADGDMHILEFNPEHPKSLQGHLLLHRTTFCVTPNAPTSTLLLPRTLPPSSQQQQQQLSSSPSRPHVLLLASPSGHLAALTPLPESTYRRLLSATNQLLPALAPHGGLHAKAHRLPDPQQHHARSLAVGVETAASSGRAVVDGALLARWAELAAPKRAEVAAKGGYDAVADLRADLEALLGWSGVAYF</sequence>
<comment type="subcellular location">
    <subcellularLocation>
        <location evidence="1">Nucleus</location>
    </subcellularLocation>
</comment>
<dbReference type="InterPro" id="IPR018846">
    <property type="entry name" value="Beta-prop_RSE1/DDB1/CPSF1_1st"/>
</dbReference>
<evidence type="ECO:0000256" key="2">
    <source>
        <dbReference type="ARBA" id="ARBA00023242"/>
    </source>
</evidence>
<evidence type="ECO:0000313" key="8">
    <source>
        <dbReference type="Proteomes" id="UP000824596"/>
    </source>
</evidence>
<dbReference type="OrthoDB" id="6109at2759"/>
<evidence type="ECO:0000313" key="7">
    <source>
        <dbReference type="EMBL" id="KAH0968650.1"/>
    </source>
</evidence>
<feature type="region of interest" description="Disordered" evidence="3">
    <location>
        <begin position="51"/>
        <end position="76"/>
    </location>
</feature>
<comment type="caution">
    <text evidence="7">The sequence shown here is derived from an EMBL/GenBank/DDBJ whole genome shotgun (WGS) entry which is preliminary data.</text>
</comment>
<evidence type="ECO:0000259" key="4">
    <source>
        <dbReference type="Pfam" id="PF03178"/>
    </source>
</evidence>
<proteinExistence type="predicted"/>
<protein>
    <submittedName>
        <fullName evidence="7">CPSF A subunit domain-containing protein</fullName>
    </submittedName>
</protein>
<name>A0A9P8N889_9HYPO</name>
<dbReference type="GeneID" id="68350421"/>
<dbReference type="Pfam" id="PF03178">
    <property type="entry name" value="CPSF_A"/>
    <property type="match status" value="1"/>
</dbReference>
<feature type="region of interest" description="Disordered" evidence="3">
    <location>
        <begin position="1272"/>
        <end position="1297"/>
    </location>
</feature>
<dbReference type="InterPro" id="IPR050358">
    <property type="entry name" value="RSE1/DDB1/CFT1"/>
</dbReference>
<feature type="domain" description="RSE1/DDB1/CPSF1 C-terminal" evidence="4">
    <location>
        <begin position="1030"/>
        <end position="1381"/>
    </location>
</feature>
<feature type="domain" description="RSE1/DDB1/CPSF1 second beta-propeller" evidence="6">
    <location>
        <begin position="575"/>
        <end position="958"/>
    </location>
</feature>
<feature type="compositionally biased region" description="Low complexity" evidence="3">
    <location>
        <begin position="1272"/>
        <end position="1296"/>
    </location>
</feature>
<evidence type="ECO:0000256" key="1">
    <source>
        <dbReference type="ARBA" id="ARBA00004123"/>
    </source>
</evidence>
<dbReference type="GO" id="GO:0005634">
    <property type="term" value="C:nucleus"/>
    <property type="evidence" value="ECO:0007669"/>
    <property type="project" value="UniProtKB-SubCell"/>
</dbReference>
<feature type="compositionally biased region" description="Basic and acidic residues" evidence="3">
    <location>
        <begin position="51"/>
        <end position="71"/>
    </location>
</feature>
<keyword evidence="2" id="KW-0539">Nucleus</keyword>
<dbReference type="PANTHER" id="PTHR10644">
    <property type="entry name" value="DNA REPAIR/RNA PROCESSING CPSF FAMILY"/>
    <property type="match status" value="1"/>
</dbReference>
<gene>
    <name evidence="7" type="ORF">HRG_01292</name>
</gene>
<reference evidence="7" key="1">
    <citation type="submission" date="2021-09" db="EMBL/GenBank/DDBJ databases">
        <title>A high-quality genome of the endoparasitic fungus Hirsutella rhossiliensis with a comparison of Hirsutella genomes reveals transposable elements contributing to genome size variation.</title>
        <authorList>
            <person name="Lin R."/>
            <person name="Jiao Y."/>
            <person name="Sun X."/>
            <person name="Ling J."/>
            <person name="Xie B."/>
            <person name="Cheng X."/>
        </authorList>
    </citation>
    <scope>NUCLEOTIDE SEQUENCE</scope>
    <source>
        <strain evidence="7">HR02</strain>
    </source>
</reference>
<organism evidence="7 8">
    <name type="scientific">Hirsutella rhossiliensis</name>
    <dbReference type="NCBI Taxonomy" id="111463"/>
    <lineage>
        <taxon>Eukaryota</taxon>
        <taxon>Fungi</taxon>
        <taxon>Dikarya</taxon>
        <taxon>Ascomycota</taxon>
        <taxon>Pezizomycotina</taxon>
        <taxon>Sordariomycetes</taxon>
        <taxon>Hypocreomycetidae</taxon>
        <taxon>Hypocreales</taxon>
        <taxon>Ophiocordycipitaceae</taxon>
        <taxon>Hirsutella</taxon>
    </lineage>
</organism>
<evidence type="ECO:0000259" key="5">
    <source>
        <dbReference type="Pfam" id="PF10433"/>
    </source>
</evidence>
<accession>A0A9P8N889</accession>
<evidence type="ECO:0000259" key="6">
    <source>
        <dbReference type="Pfam" id="PF23726"/>
    </source>
</evidence>
<dbReference type="EMBL" id="JAIZPD010000001">
    <property type="protein sequence ID" value="KAH0968650.1"/>
    <property type="molecule type" value="Genomic_DNA"/>
</dbReference>
<dbReference type="InterPro" id="IPR004871">
    <property type="entry name" value="RSE1/DDB1/CPSF1_C"/>
</dbReference>
<dbReference type="InterPro" id="IPR015943">
    <property type="entry name" value="WD40/YVTN_repeat-like_dom_sf"/>
</dbReference>
<dbReference type="InterPro" id="IPR058543">
    <property type="entry name" value="Beta-prop_RSE1/DDB1/CPSF1_2nd"/>
</dbReference>
<dbReference type="Gene3D" id="2.130.10.10">
    <property type="entry name" value="YVTN repeat-like/Quinoprotein amine dehydrogenase"/>
    <property type="match status" value="2"/>
</dbReference>
<keyword evidence="8" id="KW-1185">Reference proteome</keyword>
<dbReference type="Pfam" id="PF10433">
    <property type="entry name" value="Beta-prop_RSE1_1st"/>
    <property type="match status" value="1"/>
</dbReference>
<dbReference type="RefSeq" id="XP_044726163.1">
    <property type="nucleotide sequence ID" value="XM_044859763.1"/>
</dbReference>
<dbReference type="Proteomes" id="UP000824596">
    <property type="component" value="Unassembled WGS sequence"/>
</dbReference>
<evidence type="ECO:0000256" key="3">
    <source>
        <dbReference type="SAM" id="MobiDB-lite"/>
    </source>
</evidence>